<reference evidence="1" key="1">
    <citation type="submission" date="2022-07" db="EMBL/GenBank/DDBJ databases">
        <authorList>
            <person name="Li W.-J."/>
            <person name="Deng Q.-Q."/>
        </authorList>
    </citation>
    <scope>NUCLEOTIDE SEQUENCE</scope>
    <source>
        <strain evidence="1">SYSU M60031</strain>
    </source>
</reference>
<keyword evidence="1" id="KW-0436">Ligase</keyword>
<sequence length="171" mass="19587">MQFFIGIVPHAEQEERIISFMRQYHPDYSLPHITVKAQGGLAPERDWLERVEAVCRAFPAFRVALGAPQYFGNRVLYLGVDAPEIHNLHRQLVAAVNPPEELIGKYFEREQYVPHLTLAQAKHGVDLREIGCRAAEELQPYPAFQAEFVRVYCQEREGAAYLLLCDIPLQV</sequence>
<proteinExistence type="predicted"/>
<dbReference type="InterPro" id="IPR009097">
    <property type="entry name" value="Cyclic_Pdiesterase"/>
</dbReference>
<accession>A0AA41X7X6</accession>
<protein>
    <submittedName>
        <fullName evidence="1">2'-5' RNA ligase family protein</fullName>
    </submittedName>
</protein>
<dbReference type="Pfam" id="PF13563">
    <property type="entry name" value="2_5_RNA_ligase2"/>
    <property type="match status" value="1"/>
</dbReference>
<comment type="caution">
    <text evidence="1">The sequence shown here is derived from an EMBL/GenBank/DDBJ whole genome shotgun (WGS) entry which is preliminary data.</text>
</comment>
<organism evidence="1 2">
    <name type="scientific">Ectobacillus ponti</name>
    <dbReference type="NCBI Taxonomy" id="2961894"/>
    <lineage>
        <taxon>Bacteria</taxon>
        <taxon>Bacillati</taxon>
        <taxon>Bacillota</taxon>
        <taxon>Bacilli</taxon>
        <taxon>Bacillales</taxon>
        <taxon>Bacillaceae</taxon>
        <taxon>Ectobacillus</taxon>
    </lineage>
</organism>
<dbReference type="Gene3D" id="3.90.1140.10">
    <property type="entry name" value="Cyclic phosphodiesterase"/>
    <property type="match status" value="1"/>
</dbReference>
<gene>
    <name evidence="1" type="ORF">NK662_05165</name>
</gene>
<evidence type="ECO:0000313" key="2">
    <source>
        <dbReference type="Proteomes" id="UP001156102"/>
    </source>
</evidence>
<dbReference type="SUPFAM" id="SSF55144">
    <property type="entry name" value="LigT-like"/>
    <property type="match status" value="1"/>
</dbReference>
<dbReference type="RefSeq" id="WP_254757833.1">
    <property type="nucleotide sequence ID" value="NZ_JANCLT010000002.1"/>
</dbReference>
<dbReference type="Proteomes" id="UP001156102">
    <property type="component" value="Unassembled WGS sequence"/>
</dbReference>
<dbReference type="GO" id="GO:0016874">
    <property type="term" value="F:ligase activity"/>
    <property type="evidence" value="ECO:0007669"/>
    <property type="project" value="UniProtKB-KW"/>
</dbReference>
<evidence type="ECO:0000313" key="1">
    <source>
        <dbReference type="EMBL" id="MCP8967928.1"/>
    </source>
</evidence>
<keyword evidence="2" id="KW-1185">Reference proteome</keyword>
<dbReference type="AlphaFoldDB" id="A0AA41X7X6"/>
<name>A0AA41X7X6_9BACI</name>
<dbReference type="EMBL" id="JANCLT010000002">
    <property type="protein sequence ID" value="MCP8967928.1"/>
    <property type="molecule type" value="Genomic_DNA"/>
</dbReference>